<dbReference type="FunFam" id="1.10.10.10:FF:000001">
    <property type="entry name" value="LysR family transcriptional regulator"/>
    <property type="match status" value="1"/>
</dbReference>
<dbReference type="PANTHER" id="PTHR30537">
    <property type="entry name" value="HTH-TYPE TRANSCRIPTIONAL REGULATOR"/>
    <property type="match status" value="1"/>
</dbReference>
<evidence type="ECO:0000256" key="2">
    <source>
        <dbReference type="ARBA" id="ARBA00023015"/>
    </source>
</evidence>
<dbReference type="EMBL" id="CP040017">
    <property type="protein sequence ID" value="QCP14043.1"/>
    <property type="molecule type" value="Genomic_DNA"/>
</dbReference>
<protein>
    <submittedName>
        <fullName evidence="6">DNA-binding transcriptional LysR family regulator</fullName>
    </submittedName>
    <submittedName>
        <fullName evidence="7">LysR family transcriptional regulator</fullName>
    </submittedName>
</protein>
<evidence type="ECO:0000256" key="3">
    <source>
        <dbReference type="ARBA" id="ARBA00023125"/>
    </source>
</evidence>
<evidence type="ECO:0000259" key="5">
    <source>
        <dbReference type="PROSITE" id="PS50931"/>
    </source>
</evidence>
<organism evidence="6 9">
    <name type="scientific">Pseudoduganella umbonata</name>
    <dbReference type="NCBI Taxonomy" id="864828"/>
    <lineage>
        <taxon>Bacteria</taxon>
        <taxon>Pseudomonadati</taxon>
        <taxon>Pseudomonadota</taxon>
        <taxon>Betaproteobacteria</taxon>
        <taxon>Burkholderiales</taxon>
        <taxon>Oxalobacteraceae</taxon>
        <taxon>Telluria group</taxon>
        <taxon>Pseudoduganella</taxon>
    </lineage>
</organism>
<reference evidence="6 9" key="2">
    <citation type="submission" date="2020-08" db="EMBL/GenBank/DDBJ databases">
        <title>Genomic Encyclopedia of Type Strains, Phase III (KMG-III): the genomes of soil and plant-associated and newly described type strains.</title>
        <authorList>
            <person name="Whitman W."/>
        </authorList>
    </citation>
    <scope>NUCLEOTIDE SEQUENCE [LARGE SCALE GENOMIC DNA]</scope>
    <source>
        <strain evidence="6 9">CECT 7753</strain>
    </source>
</reference>
<evidence type="ECO:0000313" key="6">
    <source>
        <dbReference type="EMBL" id="MBB3224090.1"/>
    </source>
</evidence>
<feature type="domain" description="HTH lysR-type" evidence="5">
    <location>
        <begin position="12"/>
        <end position="64"/>
    </location>
</feature>
<sequence>MTGLDTTQIGSIELFCKAAELGSFSAAAEVLGLTPASVSRSIKRLEERLGVRLFARTTRSVRLTDEGELYWHECREALEQIAEAERTITGHQKVPAGLLRISVGNLYANYRLLPMLRRFTDAYPQVELELSLSNRVADIVEEGIDLAVRIGMPQDSRLVAHKLEDATVGIFATPDYLARRGVPQWPDDLSRHDCLQFIQPTTGRPMPWLLKMPDGEEIDHVFRSRFRVFDDALGCVSLGLGGGGLFQTYHFIAAAAVARGELVEVLREYGGRSRRFSVIHPRNRHMSARVRAFVEFMLGELRSPASPRR</sequence>
<dbReference type="EMBL" id="JACHXS010000011">
    <property type="protein sequence ID" value="MBB3224090.1"/>
    <property type="molecule type" value="Genomic_DNA"/>
</dbReference>
<dbReference type="InterPro" id="IPR000847">
    <property type="entry name" value="LysR_HTH_N"/>
</dbReference>
<dbReference type="GO" id="GO:0003700">
    <property type="term" value="F:DNA-binding transcription factor activity"/>
    <property type="evidence" value="ECO:0007669"/>
    <property type="project" value="InterPro"/>
</dbReference>
<dbReference type="RefSeq" id="WP_137316818.1">
    <property type="nucleotide sequence ID" value="NZ_CP040017.1"/>
</dbReference>
<name>A0A4P8HVP0_9BURK</name>
<keyword evidence="2" id="KW-0805">Transcription regulation</keyword>
<dbReference type="Pfam" id="PF03466">
    <property type="entry name" value="LysR_substrate"/>
    <property type="match status" value="1"/>
</dbReference>
<comment type="similarity">
    <text evidence="1">Belongs to the LysR transcriptional regulatory family.</text>
</comment>
<gene>
    <name evidence="7" type="ORF">FCL38_29235</name>
    <name evidence="6" type="ORF">FHS02_004949</name>
</gene>
<dbReference type="Proteomes" id="UP000298763">
    <property type="component" value="Chromosome"/>
</dbReference>
<dbReference type="InterPro" id="IPR036388">
    <property type="entry name" value="WH-like_DNA-bd_sf"/>
</dbReference>
<dbReference type="Gene3D" id="3.40.190.290">
    <property type="match status" value="1"/>
</dbReference>
<evidence type="ECO:0000313" key="8">
    <source>
        <dbReference type="Proteomes" id="UP000298763"/>
    </source>
</evidence>
<dbReference type="PRINTS" id="PR00039">
    <property type="entry name" value="HTHLYSR"/>
</dbReference>
<evidence type="ECO:0000313" key="7">
    <source>
        <dbReference type="EMBL" id="QCP14043.1"/>
    </source>
</evidence>
<dbReference type="SUPFAM" id="SSF46785">
    <property type="entry name" value="Winged helix' DNA-binding domain"/>
    <property type="match status" value="1"/>
</dbReference>
<dbReference type="InterPro" id="IPR058163">
    <property type="entry name" value="LysR-type_TF_proteobact-type"/>
</dbReference>
<dbReference type="CDD" id="cd08422">
    <property type="entry name" value="PBP2_CrgA_like"/>
    <property type="match status" value="1"/>
</dbReference>
<evidence type="ECO:0000313" key="9">
    <source>
        <dbReference type="Proteomes" id="UP000584325"/>
    </source>
</evidence>
<dbReference type="Proteomes" id="UP000584325">
    <property type="component" value="Unassembled WGS sequence"/>
</dbReference>
<dbReference type="GO" id="GO:0003677">
    <property type="term" value="F:DNA binding"/>
    <property type="evidence" value="ECO:0007669"/>
    <property type="project" value="UniProtKB-KW"/>
</dbReference>
<dbReference type="Pfam" id="PF00126">
    <property type="entry name" value="HTH_1"/>
    <property type="match status" value="1"/>
</dbReference>
<keyword evidence="8" id="KW-1185">Reference proteome</keyword>
<dbReference type="OrthoDB" id="9810065at2"/>
<proteinExistence type="inferred from homology"/>
<dbReference type="PANTHER" id="PTHR30537:SF5">
    <property type="entry name" value="HTH-TYPE TRANSCRIPTIONAL ACTIVATOR TTDR-RELATED"/>
    <property type="match status" value="1"/>
</dbReference>
<accession>A0A4P8HVP0</accession>
<evidence type="ECO:0000256" key="4">
    <source>
        <dbReference type="ARBA" id="ARBA00023163"/>
    </source>
</evidence>
<dbReference type="InterPro" id="IPR005119">
    <property type="entry name" value="LysR_subst-bd"/>
</dbReference>
<dbReference type="SUPFAM" id="SSF53850">
    <property type="entry name" value="Periplasmic binding protein-like II"/>
    <property type="match status" value="1"/>
</dbReference>
<keyword evidence="3 6" id="KW-0238">DNA-binding</keyword>
<keyword evidence="4" id="KW-0804">Transcription</keyword>
<dbReference type="PROSITE" id="PS50931">
    <property type="entry name" value="HTH_LYSR"/>
    <property type="match status" value="1"/>
</dbReference>
<dbReference type="Gene3D" id="1.10.10.10">
    <property type="entry name" value="Winged helix-like DNA-binding domain superfamily/Winged helix DNA-binding domain"/>
    <property type="match status" value="1"/>
</dbReference>
<reference evidence="7 8" key="1">
    <citation type="submission" date="2019-05" db="EMBL/GenBank/DDBJ databases">
        <title>Draft Genome Sequences of Six Type Strains of the Genus Massilia.</title>
        <authorList>
            <person name="Miess H."/>
            <person name="Frediansyhah A."/>
            <person name="Gross H."/>
        </authorList>
    </citation>
    <scope>NUCLEOTIDE SEQUENCE [LARGE SCALE GENOMIC DNA]</scope>
    <source>
        <strain evidence="7 8">DSMZ 26121</strain>
    </source>
</reference>
<dbReference type="AlphaFoldDB" id="A0A4P8HVP0"/>
<evidence type="ECO:0000256" key="1">
    <source>
        <dbReference type="ARBA" id="ARBA00009437"/>
    </source>
</evidence>
<dbReference type="InterPro" id="IPR036390">
    <property type="entry name" value="WH_DNA-bd_sf"/>
</dbReference>